<gene>
    <name evidence="1" type="ORF">NQ317_007924</name>
</gene>
<dbReference type="EMBL" id="JAPWTJ010004572">
    <property type="protein sequence ID" value="KAJ8943743.1"/>
    <property type="molecule type" value="Genomic_DNA"/>
</dbReference>
<evidence type="ECO:0000313" key="2">
    <source>
        <dbReference type="Proteomes" id="UP001162164"/>
    </source>
</evidence>
<comment type="caution">
    <text evidence="1">The sequence shown here is derived from an EMBL/GenBank/DDBJ whole genome shotgun (WGS) entry which is preliminary data.</text>
</comment>
<dbReference type="Proteomes" id="UP001162164">
    <property type="component" value="Unassembled WGS sequence"/>
</dbReference>
<reference evidence="1" key="1">
    <citation type="journal article" date="2023" name="Insect Mol. Biol.">
        <title>Genome sequencing provides insights into the evolution of gene families encoding plant cell wall-degrading enzymes in longhorned beetles.</title>
        <authorList>
            <person name="Shin N.R."/>
            <person name="Okamura Y."/>
            <person name="Kirsch R."/>
            <person name="Pauchet Y."/>
        </authorList>
    </citation>
    <scope>NUCLEOTIDE SEQUENCE</scope>
    <source>
        <strain evidence="1">MMC_N1</strain>
    </source>
</reference>
<organism evidence="1 2">
    <name type="scientific">Molorchus minor</name>
    <dbReference type="NCBI Taxonomy" id="1323400"/>
    <lineage>
        <taxon>Eukaryota</taxon>
        <taxon>Metazoa</taxon>
        <taxon>Ecdysozoa</taxon>
        <taxon>Arthropoda</taxon>
        <taxon>Hexapoda</taxon>
        <taxon>Insecta</taxon>
        <taxon>Pterygota</taxon>
        <taxon>Neoptera</taxon>
        <taxon>Endopterygota</taxon>
        <taxon>Coleoptera</taxon>
        <taxon>Polyphaga</taxon>
        <taxon>Cucujiformia</taxon>
        <taxon>Chrysomeloidea</taxon>
        <taxon>Cerambycidae</taxon>
        <taxon>Lamiinae</taxon>
        <taxon>Monochamini</taxon>
        <taxon>Molorchus</taxon>
    </lineage>
</organism>
<keyword evidence="2" id="KW-1185">Reference proteome</keyword>
<evidence type="ECO:0008006" key="3">
    <source>
        <dbReference type="Google" id="ProtNLM"/>
    </source>
</evidence>
<name>A0ABQ9IPS7_9CUCU</name>
<proteinExistence type="predicted"/>
<protein>
    <recommendedName>
        <fullName evidence="3">Transposase</fullName>
    </recommendedName>
</protein>
<sequence length="61" mass="7211">MGRSTVSTIVFETAEIIWEELVHDFMPVPTEEHLQKVISDYYHRWKFPNCFEAIDGLNIVK</sequence>
<evidence type="ECO:0000313" key="1">
    <source>
        <dbReference type="EMBL" id="KAJ8943743.1"/>
    </source>
</evidence>
<accession>A0ABQ9IPS7</accession>